<dbReference type="EMBL" id="JAWJZI010000002">
    <property type="protein sequence ID" value="MDV5168871.1"/>
    <property type="molecule type" value="Genomic_DNA"/>
</dbReference>
<proteinExistence type="predicted"/>
<protein>
    <submittedName>
        <fullName evidence="2">Uncharacterized protein</fullName>
    </submittedName>
</protein>
<gene>
    <name evidence="2" type="ORF">R2X38_07650</name>
</gene>
<comment type="caution">
    <text evidence="2">The sequence shown here is derived from an EMBL/GenBank/DDBJ whole genome shotgun (WGS) entry which is preliminary data.</text>
</comment>
<accession>A0ABU3ZFI9</accession>
<sequence>MPKVKKKLTAAQKKLKRESKAERQRKYKWVMMNGKQVRVKREPTIEGMSVDEFIQRNANDHFFIKMKCGNTFRMMMNVCLLRPKSANKAIKVMRYTRQFWCRVQCALLFQWAHLNAALPALN</sequence>
<evidence type="ECO:0000313" key="2">
    <source>
        <dbReference type="EMBL" id="MDV5168871.1"/>
    </source>
</evidence>
<dbReference type="RefSeq" id="WP_317521609.1">
    <property type="nucleotide sequence ID" value="NZ_JAWJZI010000002.1"/>
</dbReference>
<feature type="region of interest" description="Disordered" evidence="1">
    <location>
        <begin position="1"/>
        <end position="22"/>
    </location>
</feature>
<keyword evidence="3" id="KW-1185">Reference proteome</keyword>
<feature type="compositionally biased region" description="Basic residues" evidence="1">
    <location>
        <begin position="1"/>
        <end position="17"/>
    </location>
</feature>
<evidence type="ECO:0000256" key="1">
    <source>
        <dbReference type="SAM" id="MobiDB-lite"/>
    </source>
</evidence>
<dbReference type="Proteomes" id="UP001186452">
    <property type="component" value="Unassembled WGS sequence"/>
</dbReference>
<evidence type="ECO:0000313" key="3">
    <source>
        <dbReference type="Proteomes" id="UP001186452"/>
    </source>
</evidence>
<organism evidence="2 3">
    <name type="scientific">Photobacterium rosenbergii</name>
    <dbReference type="NCBI Taxonomy" id="294936"/>
    <lineage>
        <taxon>Bacteria</taxon>
        <taxon>Pseudomonadati</taxon>
        <taxon>Pseudomonadota</taxon>
        <taxon>Gammaproteobacteria</taxon>
        <taxon>Vibrionales</taxon>
        <taxon>Vibrionaceae</taxon>
        <taxon>Photobacterium</taxon>
    </lineage>
</organism>
<reference evidence="2 3" key="1">
    <citation type="submission" date="2023-10" db="EMBL/GenBank/DDBJ databases">
        <title>Marine bacteria isolated from horseshoe crab.</title>
        <authorList>
            <person name="Cheng T.H."/>
        </authorList>
    </citation>
    <scope>NUCLEOTIDE SEQUENCE [LARGE SCALE GENOMIC DNA]</scope>
    <source>
        <strain evidence="2 3">HSC6</strain>
    </source>
</reference>
<name>A0ABU3ZFI9_9GAMM</name>